<sequence length="93" mass="9658">MSVQSEITRLQGAKDDLAAAIEQKGVAVPAGAKLDDMAALVLQIETMSADEAFLAAHPVGSYLYTNGTDPNNVAGAWQALRGGMGPTAWLRTA</sequence>
<dbReference type="EMBL" id="NFHO01000003">
    <property type="protein sequence ID" value="OUN43782.1"/>
    <property type="molecule type" value="Genomic_DNA"/>
</dbReference>
<gene>
    <name evidence="1" type="ORF">B5G21_03590</name>
</gene>
<accession>A0A1Y3U4T7</accession>
<name>A0A1Y3U4T7_9ACTN</name>
<proteinExistence type="predicted"/>
<comment type="caution">
    <text evidence="1">The sequence shown here is derived from an EMBL/GenBank/DDBJ whole genome shotgun (WGS) entry which is preliminary data.</text>
</comment>
<dbReference type="Proteomes" id="UP000196560">
    <property type="component" value="Unassembled WGS sequence"/>
</dbReference>
<protein>
    <submittedName>
        <fullName evidence="1">Uncharacterized protein</fullName>
    </submittedName>
</protein>
<organism evidence="1 2">
    <name type="scientific">Enorma massiliensis</name>
    <dbReference type="NCBI Taxonomy" id="1472761"/>
    <lineage>
        <taxon>Bacteria</taxon>
        <taxon>Bacillati</taxon>
        <taxon>Actinomycetota</taxon>
        <taxon>Coriobacteriia</taxon>
        <taxon>Coriobacteriales</taxon>
        <taxon>Coriobacteriaceae</taxon>
        <taxon>Enorma</taxon>
    </lineage>
</organism>
<evidence type="ECO:0000313" key="1">
    <source>
        <dbReference type="EMBL" id="OUN43782.1"/>
    </source>
</evidence>
<evidence type="ECO:0000313" key="2">
    <source>
        <dbReference type="Proteomes" id="UP000196560"/>
    </source>
</evidence>
<dbReference type="AlphaFoldDB" id="A0A1Y3U4T7"/>
<keyword evidence="2" id="KW-1185">Reference proteome</keyword>
<dbReference type="RefSeq" id="WP_087186078.1">
    <property type="nucleotide sequence ID" value="NZ_NFHO01000003.1"/>
</dbReference>
<reference evidence="2" key="1">
    <citation type="submission" date="2017-04" db="EMBL/GenBank/DDBJ databases">
        <title>Function of individual gut microbiota members based on whole genome sequencing of pure cultures obtained from chicken caecum.</title>
        <authorList>
            <person name="Medvecky M."/>
            <person name="Cejkova D."/>
            <person name="Polansky O."/>
            <person name="Karasova D."/>
            <person name="Kubasova T."/>
            <person name="Cizek A."/>
            <person name="Rychlik I."/>
        </authorList>
    </citation>
    <scope>NUCLEOTIDE SEQUENCE [LARGE SCALE GENOMIC DNA]</scope>
    <source>
        <strain evidence="2">An70</strain>
    </source>
</reference>